<accession>A0AAD4GHN1</accession>
<sequence>DEHHTIESSLHNMIQHLDDACNQSIDPPDAPPPETTHLLTTGRPGRPHIEIDPSILASVIELRGPTELAAVFGVSARTVCRCALEHGLVEPGALVYVDYEGEDGTITRFYTSSTAPTSNLSEDDLDEIMQQILQHFPFFGHRMIQGHLRHLGHRVTQSCILDSY</sequence>
<organism evidence="2 3">
    <name type="scientific">Boletus edulis BED1</name>
    <dbReference type="NCBI Taxonomy" id="1328754"/>
    <lineage>
        <taxon>Eukaryota</taxon>
        <taxon>Fungi</taxon>
        <taxon>Dikarya</taxon>
        <taxon>Basidiomycota</taxon>
        <taxon>Agaricomycotina</taxon>
        <taxon>Agaricomycetes</taxon>
        <taxon>Agaricomycetidae</taxon>
        <taxon>Boletales</taxon>
        <taxon>Boletineae</taxon>
        <taxon>Boletaceae</taxon>
        <taxon>Boletoideae</taxon>
        <taxon>Boletus</taxon>
    </lineage>
</organism>
<proteinExistence type="predicted"/>
<reference evidence="2" key="2">
    <citation type="journal article" date="2020" name="Nat. Commun.">
        <title>Large-scale genome sequencing of mycorrhizal fungi provides insights into the early evolution of symbiotic traits.</title>
        <authorList>
            <person name="Miyauchi S."/>
            <person name="Kiss E."/>
            <person name="Kuo A."/>
            <person name="Drula E."/>
            <person name="Kohler A."/>
            <person name="Sanchez-Garcia M."/>
            <person name="Morin E."/>
            <person name="Andreopoulos B."/>
            <person name="Barry K.W."/>
            <person name="Bonito G."/>
            <person name="Buee M."/>
            <person name="Carver A."/>
            <person name="Chen C."/>
            <person name="Cichocki N."/>
            <person name="Clum A."/>
            <person name="Culley D."/>
            <person name="Crous P.W."/>
            <person name="Fauchery L."/>
            <person name="Girlanda M."/>
            <person name="Hayes R.D."/>
            <person name="Keri Z."/>
            <person name="LaButti K."/>
            <person name="Lipzen A."/>
            <person name="Lombard V."/>
            <person name="Magnuson J."/>
            <person name="Maillard F."/>
            <person name="Murat C."/>
            <person name="Nolan M."/>
            <person name="Ohm R.A."/>
            <person name="Pangilinan J."/>
            <person name="Pereira M.F."/>
            <person name="Perotto S."/>
            <person name="Peter M."/>
            <person name="Pfister S."/>
            <person name="Riley R."/>
            <person name="Sitrit Y."/>
            <person name="Stielow J.B."/>
            <person name="Szollosi G."/>
            <person name="Zifcakova L."/>
            <person name="Stursova M."/>
            <person name="Spatafora J.W."/>
            <person name="Tedersoo L."/>
            <person name="Vaario L.M."/>
            <person name="Yamada A."/>
            <person name="Yan M."/>
            <person name="Wang P."/>
            <person name="Xu J."/>
            <person name="Bruns T."/>
            <person name="Baldrian P."/>
            <person name="Vilgalys R."/>
            <person name="Dunand C."/>
            <person name="Henrissat B."/>
            <person name="Grigoriev I.V."/>
            <person name="Hibbett D."/>
            <person name="Nagy L.G."/>
            <person name="Martin F.M."/>
        </authorList>
    </citation>
    <scope>NUCLEOTIDE SEQUENCE</scope>
    <source>
        <strain evidence="2">BED1</strain>
    </source>
</reference>
<name>A0AAD4GHN1_BOLED</name>
<dbReference type="AlphaFoldDB" id="A0AAD4GHN1"/>
<feature type="non-terminal residue" evidence="2">
    <location>
        <position position="164"/>
    </location>
</feature>
<feature type="non-terminal residue" evidence="2">
    <location>
        <position position="1"/>
    </location>
</feature>
<feature type="region of interest" description="Disordered" evidence="1">
    <location>
        <begin position="21"/>
        <end position="46"/>
    </location>
</feature>
<evidence type="ECO:0000313" key="3">
    <source>
        <dbReference type="Proteomes" id="UP001194468"/>
    </source>
</evidence>
<comment type="caution">
    <text evidence="2">The sequence shown here is derived from an EMBL/GenBank/DDBJ whole genome shotgun (WGS) entry which is preliminary data.</text>
</comment>
<dbReference type="EMBL" id="WHUW01000006">
    <property type="protein sequence ID" value="KAF8444464.1"/>
    <property type="molecule type" value="Genomic_DNA"/>
</dbReference>
<protein>
    <submittedName>
        <fullName evidence="2">Uncharacterized protein</fullName>
    </submittedName>
</protein>
<evidence type="ECO:0000256" key="1">
    <source>
        <dbReference type="SAM" id="MobiDB-lite"/>
    </source>
</evidence>
<gene>
    <name evidence="2" type="ORF">L210DRAFT_795566</name>
</gene>
<keyword evidence="3" id="KW-1185">Reference proteome</keyword>
<evidence type="ECO:0000313" key="2">
    <source>
        <dbReference type="EMBL" id="KAF8444464.1"/>
    </source>
</evidence>
<reference evidence="2" key="1">
    <citation type="submission" date="2019-10" db="EMBL/GenBank/DDBJ databases">
        <authorList>
            <consortium name="DOE Joint Genome Institute"/>
            <person name="Kuo A."/>
            <person name="Miyauchi S."/>
            <person name="Kiss E."/>
            <person name="Drula E."/>
            <person name="Kohler A."/>
            <person name="Sanchez-Garcia M."/>
            <person name="Andreopoulos B."/>
            <person name="Barry K.W."/>
            <person name="Bonito G."/>
            <person name="Buee M."/>
            <person name="Carver A."/>
            <person name="Chen C."/>
            <person name="Cichocki N."/>
            <person name="Clum A."/>
            <person name="Culley D."/>
            <person name="Crous P.W."/>
            <person name="Fauchery L."/>
            <person name="Girlanda M."/>
            <person name="Hayes R."/>
            <person name="Keri Z."/>
            <person name="LaButti K."/>
            <person name="Lipzen A."/>
            <person name="Lombard V."/>
            <person name="Magnuson J."/>
            <person name="Maillard F."/>
            <person name="Morin E."/>
            <person name="Murat C."/>
            <person name="Nolan M."/>
            <person name="Ohm R."/>
            <person name="Pangilinan J."/>
            <person name="Pereira M."/>
            <person name="Perotto S."/>
            <person name="Peter M."/>
            <person name="Riley R."/>
            <person name="Sitrit Y."/>
            <person name="Stielow B."/>
            <person name="Szollosi G."/>
            <person name="Zifcakova L."/>
            <person name="Stursova M."/>
            <person name="Spatafora J.W."/>
            <person name="Tedersoo L."/>
            <person name="Vaario L.-M."/>
            <person name="Yamada A."/>
            <person name="Yan M."/>
            <person name="Wang P."/>
            <person name="Xu J."/>
            <person name="Bruns T."/>
            <person name="Baldrian P."/>
            <person name="Vilgalys R."/>
            <person name="Henrissat B."/>
            <person name="Grigoriev I.V."/>
            <person name="Hibbett D."/>
            <person name="Nagy L.G."/>
            <person name="Martin F.M."/>
        </authorList>
    </citation>
    <scope>NUCLEOTIDE SEQUENCE</scope>
    <source>
        <strain evidence="2">BED1</strain>
    </source>
</reference>
<dbReference type="Proteomes" id="UP001194468">
    <property type="component" value="Unassembled WGS sequence"/>
</dbReference>